<accession>A0A543CCW2</accession>
<dbReference type="RefSeq" id="WP_141952662.1">
    <property type="nucleotide sequence ID" value="NZ_VFOZ01000001.1"/>
</dbReference>
<keyword evidence="2" id="KW-1185">Reference proteome</keyword>
<gene>
    <name evidence="1" type="ORF">FB559_0416</name>
</gene>
<dbReference type="OrthoDB" id="3526086at2"/>
<dbReference type="AlphaFoldDB" id="A0A543CCW2"/>
<organism evidence="1 2">
    <name type="scientific">Actinoallomurus bryophytorum</name>
    <dbReference type="NCBI Taxonomy" id="1490222"/>
    <lineage>
        <taxon>Bacteria</taxon>
        <taxon>Bacillati</taxon>
        <taxon>Actinomycetota</taxon>
        <taxon>Actinomycetes</taxon>
        <taxon>Streptosporangiales</taxon>
        <taxon>Thermomonosporaceae</taxon>
        <taxon>Actinoallomurus</taxon>
    </lineage>
</organism>
<dbReference type="Proteomes" id="UP000316096">
    <property type="component" value="Unassembled WGS sequence"/>
</dbReference>
<protein>
    <submittedName>
        <fullName evidence="1">Uncharacterized protein</fullName>
    </submittedName>
</protein>
<comment type="caution">
    <text evidence="1">The sequence shown here is derived from an EMBL/GenBank/DDBJ whole genome shotgun (WGS) entry which is preliminary data.</text>
</comment>
<evidence type="ECO:0000313" key="2">
    <source>
        <dbReference type="Proteomes" id="UP000316096"/>
    </source>
</evidence>
<proteinExistence type="predicted"/>
<evidence type="ECO:0000313" key="1">
    <source>
        <dbReference type="EMBL" id="TQL94928.1"/>
    </source>
</evidence>
<sequence>MRTLFDAGPDALELFLTAWYGEPDREPEVSASGIGPPPLRGFFEVTSRWSRPLTTHNHVLTPERVRAEDGRRVFCVENQSVWVWGMEEAGEDPAVYDRLNEAGEEWLPTGVPLSTFLLHLAVFEAIMGAPEPAIACSAGRAERDAALEPLRALPMPAWRWPGPGQRLYAGEGLLAFTRPTTGPDDGAASEHEVWIAAREPDRLHYLTALPASTWDVFPDLSGPPGRGAGGSV</sequence>
<dbReference type="EMBL" id="VFOZ01000001">
    <property type="protein sequence ID" value="TQL94928.1"/>
    <property type="molecule type" value="Genomic_DNA"/>
</dbReference>
<name>A0A543CCW2_9ACTN</name>
<reference evidence="1 2" key="1">
    <citation type="submission" date="2019-06" db="EMBL/GenBank/DDBJ databases">
        <title>Sequencing the genomes of 1000 actinobacteria strains.</title>
        <authorList>
            <person name="Klenk H.-P."/>
        </authorList>
    </citation>
    <scope>NUCLEOTIDE SEQUENCE [LARGE SCALE GENOMIC DNA]</scope>
    <source>
        <strain evidence="1 2">DSM 102200</strain>
    </source>
</reference>